<protein>
    <submittedName>
        <fullName evidence="1">Uncharacterized protein</fullName>
    </submittedName>
</protein>
<reference evidence="1" key="1">
    <citation type="journal article" date="2021" name="Proc. Natl. Acad. Sci. U.S.A.">
        <title>A Catalog of Tens of Thousands of Viruses from Human Metagenomes Reveals Hidden Associations with Chronic Diseases.</title>
        <authorList>
            <person name="Tisza M.J."/>
            <person name="Buck C.B."/>
        </authorList>
    </citation>
    <scope>NUCLEOTIDE SEQUENCE</scope>
    <source>
        <strain evidence="1">CtgBD49</strain>
    </source>
</reference>
<accession>A0A8S5QQ93</accession>
<proteinExistence type="predicted"/>
<dbReference type="EMBL" id="BK015703">
    <property type="protein sequence ID" value="DAE20917.1"/>
    <property type="molecule type" value="Genomic_DNA"/>
</dbReference>
<evidence type="ECO:0000313" key="1">
    <source>
        <dbReference type="EMBL" id="DAE20917.1"/>
    </source>
</evidence>
<organism evidence="1">
    <name type="scientific">Siphoviridae sp. ctgBD49</name>
    <dbReference type="NCBI Taxonomy" id="2826420"/>
    <lineage>
        <taxon>Viruses</taxon>
        <taxon>Duplodnaviria</taxon>
        <taxon>Heunggongvirae</taxon>
        <taxon>Uroviricota</taxon>
        <taxon>Caudoviricetes</taxon>
    </lineage>
</organism>
<sequence>MNQIANFAMNLLQKNPNMANNPQAQQLLQMIQNGDSAQGEKMAENLCETYGMTKDQALTEAKKFFGIK</sequence>
<name>A0A8S5QQ93_9CAUD</name>